<evidence type="ECO:0000313" key="4">
    <source>
        <dbReference type="Proteomes" id="UP001195483"/>
    </source>
</evidence>
<dbReference type="PANTHER" id="PTHR15723:SF0">
    <property type="entry name" value="CARBOHYDRATE SULFOTRANSFERASE 15"/>
    <property type="match status" value="1"/>
</dbReference>
<dbReference type="AlphaFoldDB" id="A0AAE0S3W6"/>
<feature type="compositionally biased region" description="Low complexity" evidence="1">
    <location>
        <begin position="73"/>
        <end position="82"/>
    </location>
</feature>
<keyword evidence="4" id="KW-1185">Reference proteome</keyword>
<feature type="region of interest" description="Disordered" evidence="1">
    <location>
        <begin position="73"/>
        <end position="92"/>
    </location>
</feature>
<dbReference type="InterPro" id="IPR027417">
    <property type="entry name" value="P-loop_NTPase"/>
</dbReference>
<protein>
    <recommendedName>
        <fullName evidence="2">Sulfotransferase domain-containing protein</fullName>
    </recommendedName>
</protein>
<accession>A0AAE0S3W6</accession>
<dbReference type="SUPFAM" id="SSF52540">
    <property type="entry name" value="P-loop containing nucleoside triphosphate hydrolases"/>
    <property type="match status" value="1"/>
</dbReference>
<evidence type="ECO:0000259" key="2">
    <source>
        <dbReference type="Pfam" id="PF00685"/>
    </source>
</evidence>
<dbReference type="Pfam" id="PF00685">
    <property type="entry name" value="Sulfotransfer_1"/>
    <property type="match status" value="1"/>
</dbReference>
<feature type="non-terminal residue" evidence="3">
    <location>
        <position position="387"/>
    </location>
</feature>
<dbReference type="GO" id="GO:0050659">
    <property type="term" value="F:N-acetylgalactosamine 4-sulfate 6-O-sulfotransferase activity"/>
    <property type="evidence" value="ECO:0007669"/>
    <property type="project" value="TreeGrafter"/>
</dbReference>
<dbReference type="InterPro" id="IPR000863">
    <property type="entry name" value="Sulfotransferase_dom"/>
</dbReference>
<evidence type="ECO:0000256" key="1">
    <source>
        <dbReference type="SAM" id="MobiDB-lite"/>
    </source>
</evidence>
<name>A0AAE0S3W6_9BIVA</name>
<dbReference type="Gene3D" id="3.40.50.300">
    <property type="entry name" value="P-loop containing nucleotide triphosphate hydrolases"/>
    <property type="match status" value="1"/>
</dbReference>
<feature type="domain" description="Sulfotransferase" evidence="2">
    <location>
        <begin position="162"/>
        <end position="386"/>
    </location>
</feature>
<comment type="caution">
    <text evidence="3">The sequence shown here is derived from an EMBL/GenBank/DDBJ whole genome shotgun (WGS) entry which is preliminary data.</text>
</comment>
<organism evidence="3 4">
    <name type="scientific">Potamilus streckersoni</name>
    <dbReference type="NCBI Taxonomy" id="2493646"/>
    <lineage>
        <taxon>Eukaryota</taxon>
        <taxon>Metazoa</taxon>
        <taxon>Spiralia</taxon>
        <taxon>Lophotrochozoa</taxon>
        <taxon>Mollusca</taxon>
        <taxon>Bivalvia</taxon>
        <taxon>Autobranchia</taxon>
        <taxon>Heteroconchia</taxon>
        <taxon>Palaeoheterodonta</taxon>
        <taxon>Unionida</taxon>
        <taxon>Unionoidea</taxon>
        <taxon>Unionidae</taxon>
        <taxon>Ambleminae</taxon>
        <taxon>Lampsilini</taxon>
        <taxon>Potamilus</taxon>
    </lineage>
</organism>
<reference evidence="3" key="1">
    <citation type="journal article" date="2021" name="Genome Biol. Evol.">
        <title>A High-Quality Reference Genome for a Parasitic Bivalve with Doubly Uniparental Inheritance (Bivalvia: Unionida).</title>
        <authorList>
            <person name="Smith C.H."/>
        </authorList>
    </citation>
    <scope>NUCLEOTIDE SEQUENCE</scope>
    <source>
        <strain evidence="3">CHS0354</strain>
    </source>
</reference>
<dbReference type="InterPro" id="IPR052654">
    <property type="entry name" value="CS_Sulfotransferase"/>
</dbReference>
<dbReference type="Proteomes" id="UP001195483">
    <property type="component" value="Unassembled WGS sequence"/>
</dbReference>
<dbReference type="PANTHER" id="PTHR15723">
    <property type="entry name" value="CARBOHYDRATE SULFOTRANSFERASE 15"/>
    <property type="match status" value="1"/>
</dbReference>
<reference evidence="3" key="2">
    <citation type="journal article" date="2021" name="Genome Biol. Evol.">
        <title>Developing a high-quality reference genome for a parasitic bivalve with doubly uniparental inheritance (Bivalvia: Unionida).</title>
        <authorList>
            <person name="Smith C.H."/>
        </authorList>
    </citation>
    <scope>NUCLEOTIDE SEQUENCE</scope>
    <source>
        <strain evidence="3">CHS0354</strain>
        <tissue evidence="3">Mantle</tissue>
    </source>
</reference>
<sequence length="387" mass="44828">MPGWSRRIQMKLSTKKWIFVFLVTCMGLSIVIQSAILSDEARTLYKGTPDLNKDVISYLRTFNSSTSRFNSSNTAANSSVSTEEGDNSSFTGTESSVVIRKDRNLHEYQIADWEKAITCSNTGRKTMAEDLLCWKRPTFLSDYKNPCWNSSEGLRCLPYFHIIGVCKTGTTDLFLRMTQHPQILANKGILNKETWFWAWKRYKHEIFHKGRLKQAMTLEDFLDCFNSETIKMYTIKTDQYKDFHPMVTGHGDPMDFWDQASWKMIPQNDPNLDEPVYTTPHLIKHVNPGVKLILLLRDPIERLFSNYLHGAFGRNSKQFTLHVLASIEKLGQCSKKRSTPISASLYSIHLKEWLKVFPRKQIFVMRTEDYSKDIAGSLLKIFKFLEL</sequence>
<reference evidence="3" key="3">
    <citation type="submission" date="2023-05" db="EMBL/GenBank/DDBJ databases">
        <authorList>
            <person name="Smith C.H."/>
        </authorList>
    </citation>
    <scope>NUCLEOTIDE SEQUENCE</scope>
    <source>
        <strain evidence="3">CHS0354</strain>
        <tissue evidence="3">Mantle</tissue>
    </source>
</reference>
<dbReference type="EMBL" id="JAEAOA010000307">
    <property type="protein sequence ID" value="KAK3584633.1"/>
    <property type="molecule type" value="Genomic_DNA"/>
</dbReference>
<evidence type="ECO:0000313" key="3">
    <source>
        <dbReference type="EMBL" id="KAK3584633.1"/>
    </source>
</evidence>
<dbReference type="GO" id="GO:0019319">
    <property type="term" value="P:hexose biosynthetic process"/>
    <property type="evidence" value="ECO:0007669"/>
    <property type="project" value="TreeGrafter"/>
</dbReference>
<gene>
    <name evidence="3" type="ORF">CHS0354_003917</name>
</gene>
<proteinExistence type="predicted"/>